<dbReference type="EMBL" id="SOSA01000432">
    <property type="protein sequence ID" value="THC91258.1"/>
    <property type="molecule type" value="Genomic_DNA"/>
</dbReference>
<keyword evidence="1" id="KW-1133">Transmembrane helix</keyword>
<feature type="transmembrane region" description="Helical" evidence="1">
    <location>
        <begin position="24"/>
        <end position="43"/>
    </location>
</feature>
<accession>A0A4S3JAG0</accession>
<organism evidence="2 3">
    <name type="scientific">Aspergillus tanneri</name>
    <dbReference type="NCBI Taxonomy" id="1220188"/>
    <lineage>
        <taxon>Eukaryota</taxon>
        <taxon>Fungi</taxon>
        <taxon>Dikarya</taxon>
        <taxon>Ascomycota</taxon>
        <taxon>Pezizomycotina</taxon>
        <taxon>Eurotiomycetes</taxon>
        <taxon>Eurotiomycetidae</taxon>
        <taxon>Eurotiales</taxon>
        <taxon>Aspergillaceae</taxon>
        <taxon>Aspergillus</taxon>
        <taxon>Aspergillus subgen. Circumdati</taxon>
    </lineage>
</organism>
<keyword evidence="1" id="KW-0472">Membrane</keyword>
<evidence type="ECO:0000313" key="3">
    <source>
        <dbReference type="Proteomes" id="UP000308092"/>
    </source>
</evidence>
<keyword evidence="1" id="KW-0812">Transmembrane</keyword>
<sequence length="53" mass="5792">MAQIAKGVTGFDNEGNRKGAENDAVAFAIYATATWVNAVYWYSGYKPKDRGAF</sequence>
<comment type="caution">
    <text evidence="2">The sequence shown here is derived from an EMBL/GenBank/DDBJ whole genome shotgun (WGS) entry which is preliminary data.</text>
</comment>
<evidence type="ECO:0000313" key="2">
    <source>
        <dbReference type="EMBL" id="THC91258.1"/>
    </source>
</evidence>
<proteinExistence type="predicted"/>
<evidence type="ECO:0000256" key="1">
    <source>
        <dbReference type="SAM" id="Phobius"/>
    </source>
</evidence>
<protein>
    <submittedName>
        <fullName evidence="2">Uncharacterized protein</fullName>
    </submittedName>
</protein>
<dbReference type="Proteomes" id="UP000308092">
    <property type="component" value="Unassembled WGS sequence"/>
</dbReference>
<name>A0A4S3JAG0_9EURO</name>
<reference evidence="2 3" key="1">
    <citation type="submission" date="2019-03" db="EMBL/GenBank/DDBJ databases">
        <title>The genome sequence of a newly discovered highly antifungal drug resistant Aspergillus species, Aspergillus tanneri NIH 1004.</title>
        <authorList>
            <person name="Mounaud S."/>
            <person name="Singh I."/>
            <person name="Joardar V."/>
            <person name="Pakala S."/>
            <person name="Pakala S."/>
            <person name="Venepally P."/>
            <person name="Hoover J."/>
            <person name="Nierman W."/>
            <person name="Chung J."/>
            <person name="Losada L."/>
        </authorList>
    </citation>
    <scope>NUCLEOTIDE SEQUENCE [LARGE SCALE GENOMIC DNA]</scope>
    <source>
        <strain evidence="2 3">NIH1004</strain>
    </source>
</reference>
<dbReference type="VEuPathDB" id="FungiDB:EYZ11_009277"/>
<gene>
    <name evidence="2" type="ORF">EYZ11_009277</name>
</gene>
<keyword evidence="3" id="KW-1185">Reference proteome</keyword>
<dbReference type="AlphaFoldDB" id="A0A4S3JAG0"/>